<accession>A0A450YV69</accession>
<proteinExistence type="predicted"/>
<sequence length="93" mass="10621">MVREELFPVVLETPLESEIAFADGFHDGLNPTSIPDSARHQLLLPPRRGILFFCLNYAFSQNLTIIQPALGPRLNFRLKYPRKSPGKEEPKME</sequence>
<dbReference type="EMBL" id="CAADFT010000049">
    <property type="protein sequence ID" value="VFK45450.1"/>
    <property type="molecule type" value="Genomic_DNA"/>
</dbReference>
<gene>
    <name evidence="1" type="ORF">BECKTC1821E_GA0114239_10491</name>
</gene>
<protein>
    <submittedName>
        <fullName evidence="1">Uncharacterized protein</fullName>
    </submittedName>
</protein>
<dbReference type="AlphaFoldDB" id="A0A450YV69"/>
<name>A0A450YV69_9GAMM</name>
<evidence type="ECO:0000313" key="1">
    <source>
        <dbReference type="EMBL" id="VFK45450.1"/>
    </source>
</evidence>
<reference evidence="1" key="1">
    <citation type="submission" date="2019-02" db="EMBL/GenBank/DDBJ databases">
        <authorList>
            <person name="Gruber-Vodicka R. H."/>
            <person name="Seah K. B. B."/>
        </authorList>
    </citation>
    <scope>NUCLEOTIDE SEQUENCE</scope>
    <source>
        <strain evidence="1">BECK_BZ125</strain>
    </source>
</reference>
<organism evidence="1">
    <name type="scientific">Candidatus Kentrum sp. TC</name>
    <dbReference type="NCBI Taxonomy" id="2126339"/>
    <lineage>
        <taxon>Bacteria</taxon>
        <taxon>Pseudomonadati</taxon>
        <taxon>Pseudomonadota</taxon>
        <taxon>Gammaproteobacteria</taxon>
        <taxon>Candidatus Kentrum</taxon>
    </lineage>
</organism>